<sequence length="299" mass="33451">MGTVSPKKSKYSQLTAANAAIFRLIVSVVFFGGTFGAAANPWEQVRAPYNSRAAAVGSYANGCLAGAKALPLSGVGFQVIRTERQRYYGHPLLISFINDFSQQLYQENHQDILIADMSMPRGGNFSHGHASHQIGLDVDIWFKLADKPLTPAQREQPLPLDMINTKQFSLDGQQWLPAHTRMLQVAAQDQRVARIFVSPVIKQHLCRLPLSDDRWLEKIRPWWGHTYHMHVRLHCPADDSSCQEQAAIPKGNGCNELGWWKQQMAQPATPIAKKDKPSPKKTKSKVKPQQCALILGEHQ</sequence>
<proteinExistence type="predicted"/>
<keyword evidence="6" id="KW-0862">Zinc</keyword>
<keyword evidence="4" id="KW-0574">Periplasm</keyword>
<reference evidence="10 11" key="1">
    <citation type="submission" date="2023-10" db="EMBL/GenBank/DDBJ databases">
        <title>Complete genome sequence of Shewanella sp. DAU334.</title>
        <authorList>
            <person name="Lee Y.-S."/>
            <person name="Jeong H.-R."/>
            <person name="Hwang E.-J."/>
            <person name="Choi Y.-L."/>
            <person name="Kim G.-D."/>
        </authorList>
    </citation>
    <scope>NUCLEOTIDE SEQUENCE [LARGE SCALE GENOMIC DNA]</scope>
    <source>
        <strain evidence="10 11">DAU334</strain>
    </source>
</reference>
<evidence type="ECO:0000256" key="4">
    <source>
        <dbReference type="ARBA" id="ARBA00022764"/>
    </source>
</evidence>
<evidence type="ECO:0000256" key="9">
    <source>
        <dbReference type="SAM" id="Phobius"/>
    </source>
</evidence>
<dbReference type="NCBIfam" id="NF006947">
    <property type="entry name" value="PRK09429.1"/>
    <property type="match status" value="1"/>
</dbReference>
<dbReference type="EC" id="3.4.-.-" evidence="10"/>
<keyword evidence="11" id="KW-1185">Reference proteome</keyword>
<keyword evidence="3" id="KW-0732">Signal</keyword>
<dbReference type="InterPro" id="IPR009045">
    <property type="entry name" value="Zn_M74/Hedgehog-like"/>
</dbReference>
<evidence type="ECO:0000256" key="3">
    <source>
        <dbReference type="ARBA" id="ARBA00022729"/>
    </source>
</evidence>
<keyword evidence="1" id="KW-0645">Protease</keyword>
<dbReference type="InterPro" id="IPR005073">
    <property type="entry name" value="Peptidase_M74"/>
</dbReference>
<evidence type="ECO:0000256" key="6">
    <source>
        <dbReference type="ARBA" id="ARBA00022833"/>
    </source>
</evidence>
<evidence type="ECO:0000256" key="5">
    <source>
        <dbReference type="ARBA" id="ARBA00022801"/>
    </source>
</evidence>
<evidence type="ECO:0000313" key="11">
    <source>
        <dbReference type="Proteomes" id="UP001529491"/>
    </source>
</evidence>
<protein>
    <submittedName>
        <fullName evidence="10">Penicillin-insensitive murein endopeptidase</fullName>
        <ecNumber evidence="10">3.4.-.-</ecNumber>
    </submittedName>
</protein>
<dbReference type="RefSeq" id="WP_310469806.1">
    <property type="nucleotide sequence ID" value="NZ_CP136522.1"/>
</dbReference>
<keyword evidence="9" id="KW-0812">Transmembrane</keyword>
<feature type="transmembrane region" description="Helical" evidence="9">
    <location>
        <begin position="21"/>
        <end position="42"/>
    </location>
</feature>
<gene>
    <name evidence="10" type="primary">mepA</name>
    <name evidence="10" type="ORF">RGE70_01580</name>
</gene>
<dbReference type="EMBL" id="CP136522">
    <property type="protein sequence ID" value="WOT05545.1"/>
    <property type="molecule type" value="Genomic_DNA"/>
</dbReference>
<keyword evidence="7" id="KW-0482">Metalloprotease</keyword>
<dbReference type="GO" id="GO:0016787">
    <property type="term" value="F:hydrolase activity"/>
    <property type="evidence" value="ECO:0007669"/>
    <property type="project" value="UniProtKB-KW"/>
</dbReference>
<evidence type="ECO:0000256" key="7">
    <source>
        <dbReference type="ARBA" id="ARBA00023049"/>
    </source>
</evidence>
<dbReference type="Proteomes" id="UP001529491">
    <property type="component" value="Chromosome"/>
</dbReference>
<evidence type="ECO:0000256" key="1">
    <source>
        <dbReference type="ARBA" id="ARBA00022670"/>
    </source>
</evidence>
<evidence type="ECO:0000256" key="8">
    <source>
        <dbReference type="SAM" id="MobiDB-lite"/>
    </source>
</evidence>
<name>A0ABZ0K1E0_9GAMM</name>
<accession>A0ABZ0K1E0</accession>
<keyword evidence="5 10" id="KW-0378">Hydrolase</keyword>
<keyword evidence="2" id="KW-0479">Metal-binding</keyword>
<evidence type="ECO:0000313" key="10">
    <source>
        <dbReference type="EMBL" id="WOT05545.1"/>
    </source>
</evidence>
<keyword evidence="9" id="KW-1133">Transmembrane helix</keyword>
<dbReference type="Pfam" id="PF03411">
    <property type="entry name" value="Peptidase_M74"/>
    <property type="match status" value="1"/>
</dbReference>
<dbReference type="SUPFAM" id="SSF55166">
    <property type="entry name" value="Hedgehog/DD-peptidase"/>
    <property type="match status" value="1"/>
</dbReference>
<keyword evidence="9" id="KW-0472">Membrane</keyword>
<organism evidence="10 11">
    <name type="scientific">Shewanella youngdeokensis</name>
    <dbReference type="NCBI Taxonomy" id="2999068"/>
    <lineage>
        <taxon>Bacteria</taxon>
        <taxon>Pseudomonadati</taxon>
        <taxon>Pseudomonadota</taxon>
        <taxon>Gammaproteobacteria</taxon>
        <taxon>Alteromonadales</taxon>
        <taxon>Shewanellaceae</taxon>
        <taxon>Shewanella</taxon>
    </lineage>
</organism>
<dbReference type="PIRSF" id="PIRSF018455">
    <property type="entry name" value="MepA"/>
    <property type="match status" value="1"/>
</dbReference>
<dbReference type="Gene3D" id="3.30.1380.10">
    <property type="match status" value="1"/>
</dbReference>
<evidence type="ECO:0000256" key="2">
    <source>
        <dbReference type="ARBA" id="ARBA00022723"/>
    </source>
</evidence>
<feature type="region of interest" description="Disordered" evidence="8">
    <location>
        <begin position="265"/>
        <end position="289"/>
    </location>
</feature>